<feature type="transmembrane region" description="Helical" evidence="1">
    <location>
        <begin position="163"/>
        <end position="183"/>
    </location>
</feature>
<dbReference type="OrthoDB" id="170869at2157"/>
<accession>A0A3A6Q693</accession>
<dbReference type="RefSeq" id="WP_120084202.1">
    <property type="nucleotide sequence ID" value="NZ_QMDW01000007.1"/>
</dbReference>
<feature type="transmembrane region" description="Helical" evidence="1">
    <location>
        <begin position="97"/>
        <end position="115"/>
    </location>
</feature>
<keyword evidence="1" id="KW-0812">Transmembrane</keyword>
<name>A0A3A6Q693_9EURY</name>
<dbReference type="Pfam" id="PF09490">
    <property type="entry name" value="CbtA"/>
    <property type="match status" value="1"/>
</dbReference>
<sequence>MLFAYLKRGLLAGGVAGIAYGLFMAAVANPLVGYLEHAQHGHAHSHGPAAESVVAESTTALVSIGGGLLWAVFLGGCFGIGLYLFEPALPGRSTGRRLSLAGSGFLTVSAVPWLVLPPSAPGAEQLLTVTTQFLLYGGLVVLGAAVAASGVAAYNRLVGRHRWLAVAGGIGPILAAAVLLPAVTPTIVRHPELSTELLTAYQAMVVLSQGSIWLCIATTFGWLQRRTRHESTATDPQPAT</sequence>
<feature type="transmembrane region" description="Helical" evidence="1">
    <location>
        <begin position="135"/>
        <end position="154"/>
    </location>
</feature>
<dbReference type="InterPro" id="IPR012666">
    <property type="entry name" value="CbtA_put"/>
</dbReference>
<proteinExistence type="predicted"/>
<dbReference type="EMBL" id="QMDW01000007">
    <property type="protein sequence ID" value="RJX50130.1"/>
    <property type="molecule type" value="Genomic_DNA"/>
</dbReference>
<organism evidence="2 3">
    <name type="scientific">Halonotius pteroides</name>
    <dbReference type="NCBI Taxonomy" id="268735"/>
    <lineage>
        <taxon>Archaea</taxon>
        <taxon>Methanobacteriati</taxon>
        <taxon>Methanobacteriota</taxon>
        <taxon>Stenosarchaea group</taxon>
        <taxon>Halobacteria</taxon>
        <taxon>Halobacteriales</taxon>
        <taxon>Haloferacaceae</taxon>
        <taxon>Halonotius</taxon>
    </lineage>
</organism>
<evidence type="ECO:0000313" key="2">
    <source>
        <dbReference type="EMBL" id="RJX50130.1"/>
    </source>
</evidence>
<reference evidence="2 3" key="1">
    <citation type="submission" date="2018-06" db="EMBL/GenBank/DDBJ databases">
        <title>Halonotius sp. F13-13 a new haloarchaeeon isolated from a solar saltern from Isla Cristina, Huelva, Spain.</title>
        <authorList>
            <person name="Duran-Viseras A."/>
            <person name="Sanchez-Porro C."/>
            <person name="Ventosa A."/>
        </authorList>
    </citation>
    <scope>NUCLEOTIDE SEQUENCE [LARGE SCALE GENOMIC DNA]</scope>
    <source>
        <strain evidence="2 3">CECT 7525</strain>
    </source>
</reference>
<dbReference type="Proteomes" id="UP000281564">
    <property type="component" value="Unassembled WGS sequence"/>
</dbReference>
<feature type="transmembrane region" description="Helical" evidence="1">
    <location>
        <begin position="60"/>
        <end position="85"/>
    </location>
</feature>
<keyword evidence="3" id="KW-1185">Reference proteome</keyword>
<evidence type="ECO:0000256" key="1">
    <source>
        <dbReference type="SAM" id="Phobius"/>
    </source>
</evidence>
<evidence type="ECO:0000313" key="3">
    <source>
        <dbReference type="Proteomes" id="UP000281564"/>
    </source>
</evidence>
<dbReference type="AlphaFoldDB" id="A0A3A6Q693"/>
<comment type="caution">
    <text evidence="2">The sequence shown here is derived from an EMBL/GenBank/DDBJ whole genome shotgun (WGS) entry which is preliminary data.</text>
</comment>
<keyword evidence="1" id="KW-0472">Membrane</keyword>
<feature type="transmembrane region" description="Helical" evidence="1">
    <location>
        <begin position="203"/>
        <end position="223"/>
    </location>
</feature>
<gene>
    <name evidence="2" type="ORF">DP106_06570</name>
</gene>
<keyword evidence="1" id="KW-1133">Transmembrane helix</keyword>
<protein>
    <submittedName>
        <fullName evidence="2">Cobalamin cluster protein</fullName>
    </submittedName>
</protein>
<feature type="transmembrane region" description="Helical" evidence="1">
    <location>
        <begin position="9"/>
        <end position="28"/>
    </location>
</feature>